<dbReference type="SMART" id="SM00326">
    <property type="entry name" value="SH3"/>
    <property type="match status" value="1"/>
</dbReference>
<name>X2B413_CAPTE</name>
<dbReference type="PROSITE" id="PS50002">
    <property type="entry name" value="SH3"/>
    <property type="match status" value="1"/>
</dbReference>
<evidence type="ECO:0000256" key="1">
    <source>
        <dbReference type="ARBA" id="ARBA00022443"/>
    </source>
</evidence>
<sequence length="56" mass="6385">MFSYTAENEDELTVHEGNIINIIDKHLEDGGWWKGELNGRVGVFPDNFVELLPPID</sequence>
<dbReference type="PRINTS" id="PR00452">
    <property type="entry name" value="SH3DOMAIN"/>
</dbReference>
<organism evidence="4 5">
    <name type="scientific">Capitella teleta</name>
    <name type="common">Polychaete worm</name>
    <dbReference type="NCBI Taxonomy" id="283909"/>
    <lineage>
        <taxon>Eukaryota</taxon>
        <taxon>Metazoa</taxon>
        <taxon>Spiralia</taxon>
        <taxon>Lophotrochozoa</taxon>
        <taxon>Annelida</taxon>
        <taxon>Polychaeta</taxon>
        <taxon>Sedentaria</taxon>
        <taxon>Scolecida</taxon>
        <taxon>Capitellidae</taxon>
        <taxon>Capitella</taxon>
    </lineage>
</organism>
<feature type="domain" description="SH3" evidence="3">
    <location>
        <begin position="1"/>
        <end position="54"/>
    </location>
</feature>
<evidence type="ECO:0000259" key="3">
    <source>
        <dbReference type="PROSITE" id="PS50002"/>
    </source>
</evidence>
<accession>X2B413</accession>
<evidence type="ECO:0000256" key="2">
    <source>
        <dbReference type="PROSITE-ProRule" id="PRU00192"/>
    </source>
</evidence>
<reference evidence="5" key="2">
    <citation type="journal article" date="2013" name="Nature">
        <title>Insights into bilaterian evolution from three spiralian genomes.</title>
        <authorList>
            <person name="Simakov O."/>
            <person name="Marletaz F."/>
            <person name="Cho S.J."/>
            <person name="Edsinger-Gonzales E."/>
            <person name="Havlak P."/>
            <person name="Hellsten U."/>
            <person name="Kuo D.H."/>
            <person name="Larsson T."/>
            <person name="Lv J."/>
            <person name="Arendt D."/>
            <person name="Savage R."/>
            <person name="Osoegawa K."/>
            <person name="de Jong P."/>
            <person name="Grimwood J."/>
            <person name="Chapman J.A."/>
            <person name="Shapiro H."/>
            <person name="Aerts A."/>
            <person name="Otillar R.P."/>
            <person name="Terry A.Y."/>
            <person name="Boore J.L."/>
            <person name="Grigoriev I.V."/>
            <person name="Lindberg D.R."/>
            <person name="Seaver E.C."/>
            <person name="Weisblat D.A."/>
            <person name="Putnam N.H."/>
            <person name="Rokhsar D.S."/>
        </authorList>
    </citation>
    <scope>NUCLEOTIDE SEQUENCE</scope>
    <source>
        <strain evidence="5">I ESC-2004</strain>
    </source>
</reference>
<protein>
    <recommendedName>
        <fullName evidence="3">SH3 domain-containing protein</fullName>
    </recommendedName>
</protein>
<keyword evidence="1 2" id="KW-0728">SH3 domain</keyword>
<dbReference type="Gene3D" id="2.30.30.40">
    <property type="entry name" value="SH3 Domains"/>
    <property type="match status" value="1"/>
</dbReference>
<dbReference type="EnsemblMetazoa" id="CapteT41359">
    <property type="protein sequence ID" value="CapteP41359"/>
    <property type="gene ID" value="CapteG41359"/>
</dbReference>
<dbReference type="SUPFAM" id="SSF50044">
    <property type="entry name" value="SH3-domain"/>
    <property type="match status" value="1"/>
</dbReference>
<dbReference type="OrthoDB" id="10255964at2759"/>
<dbReference type="HOGENOM" id="CLU_186395_5_2_1"/>
<evidence type="ECO:0000313" key="4">
    <source>
        <dbReference type="EnsemblMetazoa" id="CapteP41359"/>
    </source>
</evidence>
<dbReference type="STRING" id="283909.R7U0B8"/>
<dbReference type="InterPro" id="IPR036028">
    <property type="entry name" value="SH3-like_dom_sf"/>
</dbReference>
<dbReference type="InterPro" id="IPR001452">
    <property type="entry name" value="SH3_domain"/>
</dbReference>
<keyword evidence="5" id="KW-1185">Reference proteome</keyword>
<dbReference type="Pfam" id="PF14604">
    <property type="entry name" value="SH3_9"/>
    <property type="match status" value="1"/>
</dbReference>
<dbReference type="PANTHER" id="PTHR14167">
    <property type="entry name" value="SH3 DOMAIN-CONTAINING"/>
    <property type="match status" value="1"/>
</dbReference>
<proteinExistence type="predicted"/>
<reference evidence="4" key="3">
    <citation type="submission" date="2015-06" db="UniProtKB">
        <authorList>
            <consortium name="EnsemblMetazoa"/>
        </authorList>
    </citation>
    <scope>IDENTIFICATION</scope>
</reference>
<dbReference type="OMA" id="YRIIAMY"/>
<dbReference type="Proteomes" id="UP000014760">
    <property type="component" value="Unassembled WGS sequence"/>
</dbReference>
<dbReference type="InterPro" id="IPR050384">
    <property type="entry name" value="Endophilin_SH3RF"/>
</dbReference>
<dbReference type="EMBL" id="AMQN01011034">
    <property type="status" value="NOT_ANNOTATED_CDS"/>
    <property type="molecule type" value="Genomic_DNA"/>
</dbReference>
<reference evidence="5" key="1">
    <citation type="submission" date="2012-12" db="EMBL/GenBank/DDBJ databases">
        <authorList>
            <person name="Hellsten U."/>
            <person name="Grimwood J."/>
            <person name="Chapman J.A."/>
            <person name="Shapiro H."/>
            <person name="Aerts A."/>
            <person name="Otillar R.P."/>
            <person name="Terry A.Y."/>
            <person name="Boore J.L."/>
            <person name="Simakov O."/>
            <person name="Marletaz F."/>
            <person name="Cho S.-J."/>
            <person name="Edsinger-Gonzales E."/>
            <person name="Havlak P."/>
            <person name="Kuo D.-H."/>
            <person name="Larsson T."/>
            <person name="Lv J."/>
            <person name="Arendt D."/>
            <person name="Savage R."/>
            <person name="Osoegawa K."/>
            <person name="de Jong P."/>
            <person name="Lindberg D.R."/>
            <person name="Seaver E.C."/>
            <person name="Weisblat D.A."/>
            <person name="Putnam N.H."/>
            <person name="Grigoriev I.V."/>
            <person name="Rokhsar D.S."/>
        </authorList>
    </citation>
    <scope>NUCLEOTIDE SEQUENCE</scope>
    <source>
        <strain evidence="5">I ESC-2004</strain>
    </source>
</reference>
<dbReference type="PANTHER" id="PTHR14167:SF116">
    <property type="entry name" value="CAP, ISOFORM AC"/>
    <property type="match status" value="1"/>
</dbReference>
<evidence type="ECO:0000313" key="5">
    <source>
        <dbReference type="Proteomes" id="UP000014760"/>
    </source>
</evidence>